<organism evidence="3">
    <name type="scientific">Siphoviridae sp. ctAvy12</name>
    <dbReference type="NCBI Taxonomy" id="2825371"/>
    <lineage>
        <taxon>Viruses</taxon>
        <taxon>Duplodnaviria</taxon>
        <taxon>Heunggongvirae</taxon>
        <taxon>Uroviricota</taxon>
        <taxon>Caudoviricetes</taxon>
    </lineage>
</organism>
<proteinExistence type="predicted"/>
<evidence type="ECO:0000313" key="3">
    <source>
        <dbReference type="EMBL" id="DAF97251.1"/>
    </source>
</evidence>
<keyword evidence="2" id="KW-0472">Membrane</keyword>
<reference evidence="3" key="1">
    <citation type="journal article" date="2021" name="Proc. Natl. Acad. Sci. U.S.A.">
        <title>A Catalog of Tens of Thousands of Viruses from Human Metagenomes Reveals Hidden Associations with Chronic Diseases.</title>
        <authorList>
            <person name="Tisza M.J."/>
            <person name="Buck C.B."/>
        </authorList>
    </citation>
    <scope>NUCLEOTIDE SEQUENCE</scope>
    <source>
        <strain evidence="3">CtAvy12</strain>
    </source>
</reference>
<protein>
    <submittedName>
        <fullName evidence="3">Uncharacterized protein</fullName>
    </submittedName>
</protein>
<evidence type="ECO:0000256" key="2">
    <source>
        <dbReference type="SAM" id="Phobius"/>
    </source>
</evidence>
<keyword evidence="2" id="KW-0812">Transmembrane</keyword>
<accession>A0A8S5US40</accession>
<dbReference type="EMBL" id="BK016129">
    <property type="protein sequence ID" value="DAF97251.1"/>
    <property type="molecule type" value="Genomic_DNA"/>
</dbReference>
<feature type="transmembrane region" description="Helical" evidence="2">
    <location>
        <begin position="196"/>
        <end position="214"/>
    </location>
</feature>
<feature type="transmembrane region" description="Helical" evidence="2">
    <location>
        <begin position="234"/>
        <end position="260"/>
    </location>
</feature>
<keyword evidence="2" id="KW-1133">Transmembrane helix</keyword>
<name>A0A8S5US40_9CAUD</name>
<sequence>MGLLVNWHKWFKKKDEEPPVLQKDTEALPESFMGKGAEHVSPDVPQKPTSDFRTARDMQDSILDLCRLLSRKTIVEEVDCEKWVKKLETYLSYPEDRLMYSAISNYIFDKKEKELGIFGTNLDSVLHYVEGEAAKNPKDERWGKIFKAVLKFYDHSNLAVQQQKLVNKKRMDLEREVEVILTPKVSAITKEMTQQLVGLIGIFTALSFIVFGGISSLDSIFGAVQGTLEDEHSVLPVLIIAIAWALCMMNLLFGFMYFVIRITHLQKPVDEKALNLVQRYPAVVL</sequence>
<feature type="region of interest" description="Disordered" evidence="1">
    <location>
        <begin position="16"/>
        <end position="52"/>
    </location>
</feature>
<evidence type="ECO:0000256" key="1">
    <source>
        <dbReference type="SAM" id="MobiDB-lite"/>
    </source>
</evidence>